<dbReference type="PANTHER" id="PTHR14097:SF7">
    <property type="entry name" value="OXIDOREDUCTASE HTATIP2"/>
    <property type="match status" value="1"/>
</dbReference>
<dbReference type="Pfam" id="PF13460">
    <property type="entry name" value="NAD_binding_10"/>
    <property type="match status" value="1"/>
</dbReference>
<keyword evidence="3" id="KW-1185">Reference proteome</keyword>
<reference evidence="2 3" key="1">
    <citation type="submission" date="2019-03" db="EMBL/GenBank/DDBJ databases">
        <title>Genomic Encyclopedia of Type Strains, Phase III (KMG-III): the genomes of soil and plant-associated and newly described type strains.</title>
        <authorList>
            <person name="Whitman W."/>
        </authorList>
    </citation>
    <scope>NUCLEOTIDE SEQUENCE [LARGE SCALE GENOMIC DNA]</scope>
    <source>
        <strain evidence="2 3">CGMCC 1.12801</strain>
    </source>
</reference>
<name>A0A4R7D143_9SPHI</name>
<accession>A0A4R7D143</accession>
<dbReference type="RefSeq" id="WP_133640698.1">
    <property type="nucleotide sequence ID" value="NZ_SNZV01000005.1"/>
</dbReference>
<proteinExistence type="predicted"/>
<dbReference type="InterPro" id="IPR036291">
    <property type="entry name" value="NAD(P)-bd_dom_sf"/>
</dbReference>
<evidence type="ECO:0000313" key="2">
    <source>
        <dbReference type="EMBL" id="TDS13224.1"/>
    </source>
</evidence>
<dbReference type="SMART" id="SM00859">
    <property type="entry name" value="Semialdhyde_dh"/>
    <property type="match status" value="1"/>
</dbReference>
<dbReference type="SUPFAM" id="SSF51735">
    <property type="entry name" value="NAD(P)-binding Rossmann-fold domains"/>
    <property type="match status" value="1"/>
</dbReference>
<feature type="domain" description="Semialdehyde dehydrogenase NAD-binding" evidence="1">
    <location>
        <begin position="2"/>
        <end position="101"/>
    </location>
</feature>
<dbReference type="GO" id="GO:0016620">
    <property type="term" value="F:oxidoreductase activity, acting on the aldehyde or oxo group of donors, NAD or NADP as acceptor"/>
    <property type="evidence" value="ECO:0007669"/>
    <property type="project" value="InterPro"/>
</dbReference>
<evidence type="ECO:0000313" key="3">
    <source>
        <dbReference type="Proteomes" id="UP000294752"/>
    </source>
</evidence>
<dbReference type="PANTHER" id="PTHR14097">
    <property type="entry name" value="OXIDOREDUCTASE HTATIP2"/>
    <property type="match status" value="1"/>
</dbReference>
<gene>
    <name evidence="2" type="ORF">B0I21_105359</name>
</gene>
<evidence type="ECO:0000259" key="1">
    <source>
        <dbReference type="SMART" id="SM00859"/>
    </source>
</evidence>
<sequence length="213" mass="23805">MKALIIGGTGATGKEVVRHLLENPAYDEVRVFVRRPSFDPRPKLREVIVDFENLAACTHEMDADVAFSCLGTTKKDAGSEEAQWRVDHDYQLMFAQHCKQQGVANFVLLSAMGADAKSIFFYNKMKGQLEEDIQAIGFEQLTIVRPSLILRPGSKRLGEVLAGKVLHFFNTWGLFKKYAGTTTARLGDVLVTASLEKHAGIRIISTEDYNRKK</sequence>
<protein>
    <submittedName>
        <fullName evidence="2">Putative NAD(P)-binding protein</fullName>
    </submittedName>
</protein>
<dbReference type="GO" id="GO:0051287">
    <property type="term" value="F:NAD binding"/>
    <property type="evidence" value="ECO:0007669"/>
    <property type="project" value="InterPro"/>
</dbReference>
<dbReference type="InterPro" id="IPR000534">
    <property type="entry name" value="Semialdehyde_DH_NAD-bd"/>
</dbReference>
<dbReference type="AlphaFoldDB" id="A0A4R7D143"/>
<dbReference type="OrthoDB" id="9798632at2"/>
<dbReference type="EMBL" id="SNZV01000005">
    <property type="protein sequence ID" value="TDS13224.1"/>
    <property type="molecule type" value="Genomic_DNA"/>
</dbReference>
<dbReference type="Proteomes" id="UP000294752">
    <property type="component" value="Unassembled WGS sequence"/>
</dbReference>
<dbReference type="Gene3D" id="3.40.50.720">
    <property type="entry name" value="NAD(P)-binding Rossmann-like Domain"/>
    <property type="match status" value="1"/>
</dbReference>
<comment type="caution">
    <text evidence="2">The sequence shown here is derived from an EMBL/GenBank/DDBJ whole genome shotgun (WGS) entry which is preliminary data.</text>
</comment>
<dbReference type="InterPro" id="IPR016040">
    <property type="entry name" value="NAD(P)-bd_dom"/>
</dbReference>
<organism evidence="2 3">
    <name type="scientific">Sphingobacterium paludis</name>
    <dbReference type="NCBI Taxonomy" id="1476465"/>
    <lineage>
        <taxon>Bacteria</taxon>
        <taxon>Pseudomonadati</taxon>
        <taxon>Bacteroidota</taxon>
        <taxon>Sphingobacteriia</taxon>
        <taxon>Sphingobacteriales</taxon>
        <taxon>Sphingobacteriaceae</taxon>
        <taxon>Sphingobacterium</taxon>
    </lineage>
</organism>